<feature type="binding site" evidence="5">
    <location>
        <position position="220"/>
    </location>
    <ligand>
        <name>Zn(2+)</name>
        <dbReference type="ChEBI" id="CHEBI:29105"/>
        <label>1</label>
    </ligand>
</feature>
<dbReference type="GO" id="GO:0004767">
    <property type="term" value="F:sphingomyelin phosphodiesterase activity"/>
    <property type="evidence" value="ECO:0007669"/>
    <property type="project" value="UniProtKB-UniRule"/>
</dbReference>
<dbReference type="PROSITE" id="PS50015">
    <property type="entry name" value="SAP_B"/>
    <property type="match status" value="1"/>
</dbReference>
<keyword evidence="11" id="KW-1185">Reference proteome</keyword>
<dbReference type="PANTHER" id="PTHR10340:SF34">
    <property type="entry name" value="SPHINGOMYELIN PHOSPHODIESTERASE"/>
    <property type="match status" value="1"/>
</dbReference>
<feature type="disulfide bond" evidence="6">
    <location>
        <begin position="169"/>
        <end position="193"/>
    </location>
</feature>
<dbReference type="PANTHER" id="PTHR10340">
    <property type="entry name" value="SPHINGOMYELIN PHOSPHODIESTERASE"/>
    <property type="match status" value="1"/>
</dbReference>
<dbReference type="CDD" id="cd00842">
    <property type="entry name" value="MPP_ASMase"/>
    <property type="match status" value="1"/>
</dbReference>
<keyword evidence="4" id="KW-0326">Glycosidase</keyword>
<evidence type="ECO:0000259" key="9">
    <source>
        <dbReference type="PROSITE" id="PS50015"/>
    </source>
</evidence>
<dbReference type="InterPro" id="IPR008139">
    <property type="entry name" value="SaposinB_dom"/>
</dbReference>
<dbReference type="SUPFAM" id="SSF56300">
    <property type="entry name" value="Metallo-dependent phosphatases"/>
    <property type="match status" value="1"/>
</dbReference>
<feature type="disulfide bond" evidence="6">
    <location>
        <begin position="32"/>
        <end position="108"/>
    </location>
</feature>
<comment type="cofactor">
    <cofactor evidence="5">
        <name>Zn(2+)</name>
        <dbReference type="ChEBI" id="CHEBI:29105"/>
    </cofactor>
    <text evidence="5">Binds 2 Zn(2+) ions per subunit.</text>
</comment>
<dbReference type="EMBL" id="MSFK01000006">
    <property type="protein sequence ID" value="PWY93758.1"/>
    <property type="molecule type" value="Genomic_DNA"/>
</dbReference>
<accession>A0A317XA17</accession>
<dbReference type="InterPro" id="IPR029052">
    <property type="entry name" value="Metallo-depent_PP-like"/>
</dbReference>
<evidence type="ECO:0000313" key="11">
    <source>
        <dbReference type="Proteomes" id="UP000246702"/>
    </source>
</evidence>
<keyword evidence="2 6" id="KW-1015">Disulfide bond</keyword>
<dbReference type="GeneID" id="37109990"/>
<name>A0A317XA17_9EURO</name>
<organism evidence="10 11">
    <name type="scientific">Aspergillus sclerotioniger CBS 115572</name>
    <dbReference type="NCBI Taxonomy" id="1450535"/>
    <lineage>
        <taxon>Eukaryota</taxon>
        <taxon>Fungi</taxon>
        <taxon>Dikarya</taxon>
        <taxon>Ascomycota</taxon>
        <taxon>Pezizomycotina</taxon>
        <taxon>Eurotiomycetes</taxon>
        <taxon>Eurotiomycetidae</taxon>
        <taxon>Eurotiales</taxon>
        <taxon>Aspergillaceae</taxon>
        <taxon>Aspergillus</taxon>
        <taxon>Aspergillus subgen. Circumdati</taxon>
    </lineage>
</organism>
<comment type="similarity">
    <text evidence="4">Belongs to the acid sphingomyelinase family.</text>
</comment>
<evidence type="ECO:0000256" key="7">
    <source>
        <dbReference type="SAM" id="MobiDB-lite"/>
    </source>
</evidence>
<feature type="chain" id="PRO_5016412539" description="Sphingomyelin phosphodiesterase" evidence="8">
    <location>
        <begin position="17"/>
        <end position="663"/>
    </location>
</feature>
<sequence length="663" mass="73358">MKPALLLSVLVIGSWATWTDLVWDDIRAATSCVACESLLRSLQKIARQGPSTLEAVVTEVCIRSKLFDADFCTGLAASQIPSAHYVLTQMQIPSFTAQTFCAGVLDLCPPPPPRPFNLTLPPVPSPPTTSTTTTTTTTNTLRIAHLTDTHVDLLYTPGSSTTCRKPICCRPYTPHDAPGNTTKPCPTWGHPRCDPPLRLLESMLSAVQALQPQFVLYTGDVVPHDVWSETQPSVLHSFNTTYSTLRTTFNCPIYPAIGNHDTNPVSIFPVTDTIPAHLNPQWAYDALATHWRTLLPNTTTTQFHHGAYATTLTLPTTTTPLKIISYNSNLYYRFNILTYTTPMSPDPMNQFSWLITELTSAERLAQKVYLLTHIPSTRKDTLPEYAYYLAIIFRRFQDTIVGVFCGHGHLDTFGVVYGNRTGTGGMKKEVGEVMELEAPGITPMTGPPAFRMLMVDGDDWGVLDLEVWVADISSSSSSYSSSLIDTPEEGIDESGEYAEPKWRKYYSAQEAYGRYISQSAETRGIGATFWAKLTDIMEWNRMVFMEYWARRTRGWFVTVCVGRCAEREICRLRGGCGSKVFSLSLDGGRDEDDENENVGNKGGDNGDGGDDDVGYNGGDDGDGDGGSEGEYENDGDWNWHDEEGLGALGQWLRKVQAKYPVDQ</sequence>
<evidence type="ECO:0000256" key="1">
    <source>
        <dbReference type="ARBA" id="ARBA00022801"/>
    </source>
</evidence>
<dbReference type="InterPro" id="IPR004843">
    <property type="entry name" value="Calcineurin-like_PHP"/>
</dbReference>
<feature type="binding site" evidence="5">
    <location>
        <position position="373"/>
    </location>
    <ligand>
        <name>Zn(2+)</name>
        <dbReference type="ChEBI" id="CHEBI:29105"/>
        <label>2</label>
    </ligand>
</feature>
<feature type="binding site" evidence="5">
    <location>
        <position position="409"/>
    </location>
    <ligand>
        <name>Zn(2+)</name>
        <dbReference type="ChEBI" id="CHEBI:29105"/>
        <label>1</label>
    </ligand>
</feature>
<dbReference type="PIRSF" id="PIRSF000948">
    <property type="entry name" value="Sphingomy_PDE"/>
    <property type="match status" value="1"/>
</dbReference>
<reference evidence="10 11" key="1">
    <citation type="submission" date="2016-12" db="EMBL/GenBank/DDBJ databases">
        <title>The genomes of Aspergillus section Nigri reveals drivers in fungal speciation.</title>
        <authorList>
            <consortium name="DOE Joint Genome Institute"/>
            <person name="Vesth T.C."/>
            <person name="Nybo J."/>
            <person name="Theobald S."/>
            <person name="Brandl J."/>
            <person name="Frisvad J.C."/>
            <person name="Nielsen K.F."/>
            <person name="Lyhne E.K."/>
            <person name="Kogle M.E."/>
            <person name="Kuo A."/>
            <person name="Riley R."/>
            <person name="Clum A."/>
            <person name="Nolan M."/>
            <person name="Lipzen A."/>
            <person name="Salamov A."/>
            <person name="Henrissat B."/>
            <person name="Wiebenga A."/>
            <person name="De Vries R.P."/>
            <person name="Grigoriev I.V."/>
            <person name="Mortensen U.H."/>
            <person name="Andersen M.R."/>
            <person name="Baker S.E."/>
        </authorList>
    </citation>
    <scope>NUCLEOTIDE SEQUENCE [LARGE SCALE GENOMIC DNA]</scope>
    <source>
        <strain evidence="10 11">CBS 115572</strain>
    </source>
</reference>
<dbReference type="GO" id="GO:0016798">
    <property type="term" value="F:hydrolase activity, acting on glycosyl bonds"/>
    <property type="evidence" value="ECO:0007669"/>
    <property type="project" value="UniProtKB-KW"/>
</dbReference>
<gene>
    <name evidence="10" type="ORF">BO94DRAFT_459573</name>
</gene>
<dbReference type="GO" id="GO:0006685">
    <property type="term" value="P:sphingomyelin catabolic process"/>
    <property type="evidence" value="ECO:0007669"/>
    <property type="project" value="UniProtKB-UniRule"/>
</dbReference>
<feature type="disulfide bond" evidence="6">
    <location>
        <begin position="61"/>
        <end position="72"/>
    </location>
</feature>
<dbReference type="InterPro" id="IPR041805">
    <property type="entry name" value="ASMase/PPN1_MPP"/>
</dbReference>
<feature type="binding site" evidence="5">
    <location>
        <position position="259"/>
    </location>
    <ligand>
        <name>Zn(2+)</name>
        <dbReference type="ChEBI" id="CHEBI:29105"/>
        <label>2</label>
    </ligand>
</feature>
<dbReference type="Pfam" id="PF00149">
    <property type="entry name" value="Metallophos"/>
    <property type="match status" value="1"/>
</dbReference>
<feature type="binding site" evidence="5">
    <location>
        <position position="150"/>
    </location>
    <ligand>
        <name>Zn(2+)</name>
        <dbReference type="ChEBI" id="CHEBI:29105"/>
        <label>1</label>
    </ligand>
</feature>
<keyword evidence="1 4" id="KW-0378">Hydrolase</keyword>
<dbReference type="Gene3D" id="3.60.21.10">
    <property type="match status" value="1"/>
</dbReference>
<feature type="binding site" evidence="5">
    <location>
        <position position="220"/>
    </location>
    <ligand>
        <name>Zn(2+)</name>
        <dbReference type="ChEBI" id="CHEBI:29105"/>
        <label>2</label>
    </ligand>
</feature>
<dbReference type="GO" id="GO:0046872">
    <property type="term" value="F:metal ion binding"/>
    <property type="evidence" value="ECO:0007669"/>
    <property type="project" value="UniProtKB-KW"/>
</dbReference>
<dbReference type="RefSeq" id="XP_025470519.1">
    <property type="nucleotide sequence ID" value="XM_025607847.1"/>
</dbReference>
<comment type="caution">
    <text evidence="10">The sequence shown here is derived from an EMBL/GenBank/DDBJ whole genome shotgun (WGS) entry which is preliminary data.</text>
</comment>
<evidence type="ECO:0000313" key="10">
    <source>
        <dbReference type="EMBL" id="PWY93758.1"/>
    </source>
</evidence>
<feature type="binding site" evidence="5">
    <location>
        <position position="148"/>
    </location>
    <ligand>
        <name>Zn(2+)</name>
        <dbReference type="ChEBI" id="CHEBI:29105"/>
        <label>1</label>
    </ligand>
</feature>
<dbReference type="STRING" id="1450535.A0A317XA17"/>
<evidence type="ECO:0000256" key="5">
    <source>
        <dbReference type="PIRSR" id="PIRSR000948-1"/>
    </source>
</evidence>
<feature type="disulfide bond" evidence="6">
    <location>
        <begin position="560"/>
        <end position="564"/>
    </location>
</feature>
<feature type="binding site" evidence="5">
    <location>
        <position position="407"/>
    </location>
    <ligand>
        <name>Zn(2+)</name>
        <dbReference type="ChEBI" id="CHEBI:29105"/>
        <label>2</label>
    </ligand>
</feature>
<dbReference type="GO" id="GO:0016020">
    <property type="term" value="C:membrane"/>
    <property type="evidence" value="ECO:0007669"/>
    <property type="project" value="GOC"/>
</dbReference>
<dbReference type="Proteomes" id="UP000246702">
    <property type="component" value="Unassembled WGS sequence"/>
</dbReference>
<dbReference type="OrthoDB" id="282973at2759"/>
<evidence type="ECO:0000256" key="8">
    <source>
        <dbReference type="SAM" id="SignalP"/>
    </source>
</evidence>
<keyword evidence="5" id="KW-0479">Metal-binding</keyword>
<keyword evidence="3" id="KW-0325">Glycoprotein</keyword>
<dbReference type="AlphaFoldDB" id="A0A317XA17"/>
<evidence type="ECO:0000256" key="2">
    <source>
        <dbReference type="ARBA" id="ARBA00023157"/>
    </source>
</evidence>
<feature type="compositionally biased region" description="Acidic residues" evidence="7">
    <location>
        <begin position="607"/>
        <end position="635"/>
    </location>
</feature>
<feature type="disulfide bond" evidence="6">
    <location>
        <begin position="163"/>
        <end position="168"/>
    </location>
</feature>
<feature type="signal peptide" evidence="8">
    <location>
        <begin position="1"/>
        <end position="16"/>
    </location>
</feature>
<evidence type="ECO:0000256" key="6">
    <source>
        <dbReference type="PIRSR" id="PIRSR000948-2"/>
    </source>
</evidence>
<dbReference type="InterPro" id="IPR011160">
    <property type="entry name" value="Sphingomy_PDE"/>
</dbReference>
<feature type="region of interest" description="Disordered" evidence="7">
    <location>
        <begin position="585"/>
        <end position="642"/>
    </location>
</feature>
<feature type="domain" description="Saposin B-type" evidence="9">
    <location>
        <begin position="28"/>
        <end position="112"/>
    </location>
</feature>
<keyword evidence="5" id="KW-0862">Zinc</keyword>
<protein>
    <recommendedName>
        <fullName evidence="4">Sphingomyelin phosphodiesterase</fullName>
    </recommendedName>
</protein>
<proteinExistence type="inferred from homology"/>
<evidence type="ECO:0000256" key="3">
    <source>
        <dbReference type="ARBA" id="ARBA00023180"/>
    </source>
</evidence>
<keyword evidence="8" id="KW-0732">Signal</keyword>
<comment type="function">
    <text evidence="4">Converts sphingomyelin to ceramide.</text>
</comment>
<evidence type="ECO:0000256" key="4">
    <source>
        <dbReference type="PIRNR" id="PIRNR000948"/>
    </source>
</evidence>